<dbReference type="Gene3D" id="3.20.20.70">
    <property type="entry name" value="Aldolase class I"/>
    <property type="match status" value="1"/>
</dbReference>
<dbReference type="SUPFAM" id="SSF51391">
    <property type="entry name" value="Thiamin phosphate synthase"/>
    <property type="match status" value="1"/>
</dbReference>
<dbReference type="OrthoDB" id="9810880at2"/>
<feature type="binding site" evidence="14">
    <location>
        <position position="103"/>
    </location>
    <ligand>
        <name>4-amino-2-methyl-5-(diphosphooxymethyl)pyrimidine</name>
        <dbReference type="ChEBI" id="CHEBI:57841"/>
    </ligand>
</feature>
<keyword evidence="9 14" id="KW-0784">Thiamine biosynthesis</keyword>
<dbReference type="FunFam" id="3.20.20.70:FF:000096">
    <property type="entry name" value="Thiamine-phosphate synthase"/>
    <property type="match status" value="1"/>
</dbReference>
<accession>A0A0B5FT44</accession>
<feature type="binding site" evidence="14">
    <location>
        <position position="84"/>
    </location>
    <ligand>
        <name>Mg(2+)</name>
        <dbReference type="ChEBI" id="CHEBI:18420"/>
    </ligand>
</feature>
<dbReference type="STRING" id="483547.GSUB_13240"/>
<dbReference type="Pfam" id="PF02581">
    <property type="entry name" value="TMP-TENI"/>
    <property type="match status" value="1"/>
</dbReference>
<protein>
    <recommendedName>
        <fullName evidence="14">Thiamine-phosphate synthase</fullName>
        <shortName evidence="14">TP synthase</shortName>
        <shortName evidence="14">TPS</shortName>
        <ecNumber evidence="14">2.5.1.3</ecNumber>
    </recommendedName>
    <alternativeName>
        <fullName evidence="14">Thiamine-phosphate pyrophosphorylase</fullName>
        <shortName evidence="14">TMP pyrophosphorylase</shortName>
        <shortName evidence="14">TMP-PPase</shortName>
    </alternativeName>
</protein>
<dbReference type="CDD" id="cd00564">
    <property type="entry name" value="TMP_TenI"/>
    <property type="match status" value="1"/>
</dbReference>
<organism evidence="17 18">
    <name type="scientific">Geoalkalibacter subterraneus</name>
    <dbReference type="NCBI Taxonomy" id="483547"/>
    <lineage>
        <taxon>Bacteria</taxon>
        <taxon>Pseudomonadati</taxon>
        <taxon>Thermodesulfobacteriota</taxon>
        <taxon>Desulfuromonadia</taxon>
        <taxon>Desulfuromonadales</taxon>
        <taxon>Geoalkalibacteraceae</taxon>
        <taxon>Geoalkalibacter</taxon>
    </lineage>
</organism>
<dbReference type="AlphaFoldDB" id="A0A0B5FT44"/>
<feature type="binding site" evidence="14">
    <location>
        <position position="64"/>
    </location>
    <ligand>
        <name>4-amino-2-methyl-5-(diphosphooxymethyl)pyrimidine</name>
        <dbReference type="ChEBI" id="CHEBI:57841"/>
    </ligand>
</feature>
<dbReference type="FunFam" id="3.40.1190.20:FF:000003">
    <property type="entry name" value="Phosphomethylpyrimidine kinase ThiD"/>
    <property type="match status" value="1"/>
</dbReference>
<dbReference type="Pfam" id="PF08543">
    <property type="entry name" value="Phos_pyr_kin"/>
    <property type="match status" value="1"/>
</dbReference>
<evidence type="ECO:0000256" key="7">
    <source>
        <dbReference type="ARBA" id="ARBA00022840"/>
    </source>
</evidence>
<gene>
    <name evidence="14" type="primary">thiE</name>
    <name evidence="17" type="ORF">GSUB_13240</name>
</gene>
<evidence type="ECO:0000256" key="8">
    <source>
        <dbReference type="ARBA" id="ARBA00022842"/>
    </source>
</evidence>
<evidence type="ECO:0000259" key="15">
    <source>
        <dbReference type="Pfam" id="PF02581"/>
    </source>
</evidence>
<keyword evidence="10" id="KW-0511">Multifunctional enzyme</keyword>
<dbReference type="GO" id="GO:0004789">
    <property type="term" value="F:thiamine-phosphate diphosphorylase activity"/>
    <property type="evidence" value="ECO:0007669"/>
    <property type="project" value="UniProtKB-UniRule"/>
</dbReference>
<evidence type="ECO:0000256" key="5">
    <source>
        <dbReference type="ARBA" id="ARBA00022741"/>
    </source>
</evidence>
<evidence type="ECO:0000313" key="18">
    <source>
        <dbReference type="Proteomes" id="UP000035036"/>
    </source>
</evidence>
<comment type="cofactor">
    <cofactor evidence="14">
        <name>Mg(2+)</name>
        <dbReference type="ChEBI" id="CHEBI:18420"/>
    </cofactor>
    <text evidence="14">Binds 1 Mg(2+) ion per subunit.</text>
</comment>
<dbReference type="InterPro" id="IPR004399">
    <property type="entry name" value="HMP/HMP-P_kinase_dom"/>
</dbReference>
<comment type="pathway">
    <text evidence="2 14">Cofactor biosynthesis; thiamine diphosphate biosynthesis; thiamine phosphate from 4-amino-2-methyl-5-diphosphomethylpyrimidine and 4-methyl-5-(2-phosphoethyl)-thiazole: step 1/1.</text>
</comment>
<evidence type="ECO:0000259" key="16">
    <source>
        <dbReference type="Pfam" id="PF08543"/>
    </source>
</evidence>
<dbReference type="SUPFAM" id="SSF53613">
    <property type="entry name" value="Ribokinase-like"/>
    <property type="match status" value="1"/>
</dbReference>
<dbReference type="HAMAP" id="MF_00097">
    <property type="entry name" value="TMP_synthase"/>
    <property type="match status" value="1"/>
</dbReference>
<evidence type="ECO:0000256" key="6">
    <source>
        <dbReference type="ARBA" id="ARBA00022777"/>
    </source>
</evidence>
<evidence type="ECO:0000256" key="13">
    <source>
        <dbReference type="ARBA" id="ARBA00047883"/>
    </source>
</evidence>
<dbReference type="KEGG" id="gsb:GSUB_13240"/>
<dbReference type="GO" id="GO:0005829">
    <property type="term" value="C:cytosol"/>
    <property type="evidence" value="ECO:0007669"/>
    <property type="project" value="TreeGrafter"/>
</dbReference>
<comment type="function">
    <text evidence="1 14">Condenses 4-methyl-5-(beta-hydroxyethyl)thiazole monophosphate (THZ-P) and 2-methyl-4-amino-5-hydroxymethyl pyrimidine pyrophosphate (HMP-PP) to form thiamine monophosphate (TMP).</text>
</comment>
<dbReference type="InterPro" id="IPR034291">
    <property type="entry name" value="TMP_synthase"/>
</dbReference>
<dbReference type="InterPro" id="IPR036206">
    <property type="entry name" value="ThiamineP_synth_sf"/>
</dbReference>
<evidence type="ECO:0000256" key="4">
    <source>
        <dbReference type="ARBA" id="ARBA00022723"/>
    </source>
</evidence>
<dbReference type="RefSeq" id="WP_040201208.1">
    <property type="nucleotide sequence ID" value="NZ_CP010311.1"/>
</dbReference>
<comment type="catalytic activity">
    <reaction evidence="12 14">
        <text>2-(2-carboxy-4-methylthiazol-5-yl)ethyl phosphate + 4-amino-2-methyl-5-(diphosphooxymethyl)pyrimidine + 2 H(+) = thiamine phosphate + CO2 + diphosphate</text>
        <dbReference type="Rhea" id="RHEA:47848"/>
        <dbReference type="ChEBI" id="CHEBI:15378"/>
        <dbReference type="ChEBI" id="CHEBI:16526"/>
        <dbReference type="ChEBI" id="CHEBI:33019"/>
        <dbReference type="ChEBI" id="CHEBI:37575"/>
        <dbReference type="ChEBI" id="CHEBI:57841"/>
        <dbReference type="ChEBI" id="CHEBI:62890"/>
        <dbReference type="EC" id="2.5.1.3"/>
    </reaction>
</comment>
<dbReference type="InterPro" id="IPR013749">
    <property type="entry name" value="PM/HMP-P_kinase-1"/>
</dbReference>
<keyword evidence="6 17" id="KW-0418">Kinase</keyword>
<dbReference type="Proteomes" id="UP000035036">
    <property type="component" value="Chromosome"/>
</dbReference>
<comment type="catalytic activity">
    <reaction evidence="11 14">
        <text>4-methyl-5-(2-phosphooxyethyl)-thiazole + 4-amino-2-methyl-5-(diphosphooxymethyl)pyrimidine + H(+) = thiamine phosphate + diphosphate</text>
        <dbReference type="Rhea" id="RHEA:22328"/>
        <dbReference type="ChEBI" id="CHEBI:15378"/>
        <dbReference type="ChEBI" id="CHEBI:33019"/>
        <dbReference type="ChEBI" id="CHEBI:37575"/>
        <dbReference type="ChEBI" id="CHEBI:57841"/>
        <dbReference type="ChEBI" id="CHEBI:58296"/>
        <dbReference type="EC" id="2.5.1.3"/>
    </reaction>
</comment>
<evidence type="ECO:0000313" key="17">
    <source>
        <dbReference type="EMBL" id="AJF07330.1"/>
    </source>
</evidence>
<keyword evidence="8 14" id="KW-0460">Magnesium</keyword>
<dbReference type="NCBIfam" id="TIGR00693">
    <property type="entry name" value="thiE"/>
    <property type="match status" value="1"/>
</dbReference>
<feature type="binding site" evidence="14">
    <location>
        <begin position="32"/>
        <end position="36"/>
    </location>
    <ligand>
        <name>4-amino-2-methyl-5-(diphosphooxymethyl)pyrimidine</name>
        <dbReference type="ChEBI" id="CHEBI:57841"/>
    </ligand>
</feature>
<comment type="catalytic activity">
    <reaction evidence="13 14">
        <text>2-[(2R,5Z)-2-carboxy-4-methylthiazol-5(2H)-ylidene]ethyl phosphate + 4-amino-2-methyl-5-(diphosphooxymethyl)pyrimidine + 2 H(+) = thiamine phosphate + CO2 + diphosphate</text>
        <dbReference type="Rhea" id="RHEA:47844"/>
        <dbReference type="ChEBI" id="CHEBI:15378"/>
        <dbReference type="ChEBI" id="CHEBI:16526"/>
        <dbReference type="ChEBI" id="CHEBI:33019"/>
        <dbReference type="ChEBI" id="CHEBI:37575"/>
        <dbReference type="ChEBI" id="CHEBI:57841"/>
        <dbReference type="ChEBI" id="CHEBI:62899"/>
        <dbReference type="EC" id="2.5.1.3"/>
    </reaction>
</comment>
<dbReference type="GO" id="GO:0008972">
    <property type="term" value="F:phosphomethylpyrimidine kinase activity"/>
    <property type="evidence" value="ECO:0007669"/>
    <property type="project" value="InterPro"/>
</dbReference>
<keyword evidence="18" id="KW-1185">Reference proteome</keyword>
<dbReference type="CDD" id="cd01169">
    <property type="entry name" value="HMPP_kinase"/>
    <property type="match status" value="1"/>
</dbReference>
<feature type="binding site" evidence="14">
    <location>
        <begin position="129"/>
        <end position="131"/>
    </location>
    <ligand>
        <name>2-[(2R,5Z)-2-carboxy-4-methylthiazol-5(2H)-ylidene]ethyl phosphate</name>
        <dbReference type="ChEBI" id="CHEBI:62899"/>
    </ligand>
</feature>
<feature type="binding site" evidence="14">
    <location>
        <begin position="179"/>
        <end position="180"/>
    </location>
    <ligand>
        <name>2-[(2R,5Z)-2-carboxy-4-methylthiazol-5(2H)-ylidene]ethyl phosphate</name>
        <dbReference type="ChEBI" id="CHEBI:62899"/>
    </ligand>
</feature>
<dbReference type="GO" id="GO:0009228">
    <property type="term" value="P:thiamine biosynthetic process"/>
    <property type="evidence" value="ECO:0007669"/>
    <property type="project" value="UniProtKB-KW"/>
</dbReference>
<dbReference type="EC" id="2.5.1.3" evidence="14"/>
<evidence type="ECO:0000256" key="11">
    <source>
        <dbReference type="ARBA" id="ARBA00047334"/>
    </source>
</evidence>
<dbReference type="GO" id="GO:0009229">
    <property type="term" value="P:thiamine diphosphate biosynthetic process"/>
    <property type="evidence" value="ECO:0007669"/>
    <property type="project" value="UniProtKB-UniRule"/>
</dbReference>
<keyword evidence="3 14" id="KW-0808">Transferase</keyword>
<dbReference type="EMBL" id="CP010311">
    <property type="protein sequence ID" value="AJF07330.1"/>
    <property type="molecule type" value="Genomic_DNA"/>
</dbReference>
<feature type="binding site" evidence="14">
    <location>
        <position position="159"/>
    </location>
    <ligand>
        <name>2-[(2R,5Z)-2-carboxy-4-methylthiazol-5(2H)-ylidene]ethyl phosphate</name>
        <dbReference type="ChEBI" id="CHEBI:62899"/>
    </ligand>
</feature>
<evidence type="ECO:0000256" key="12">
    <source>
        <dbReference type="ARBA" id="ARBA00047851"/>
    </source>
</evidence>
<keyword evidence="4 14" id="KW-0479">Metal-binding</keyword>
<dbReference type="InterPro" id="IPR022998">
    <property type="entry name" value="ThiamineP_synth_TenI"/>
</dbReference>
<feature type="binding site" evidence="14">
    <location>
        <position position="132"/>
    </location>
    <ligand>
        <name>4-amino-2-methyl-5-(diphosphooxymethyl)pyrimidine</name>
        <dbReference type="ChEBI" id="CHEBI:57841"/>
    </ligand>
</feature>
<dbReference type="InterPro" id="IPR013785">
    <property type="entry name" value="Aldolase_TIM"/>
</dbReference>
<evidence type="ECO:0000256" key="9">
    <source>
        <dbReference type="ARBA" id="ARBA00022977"/>
    </source>
</evidence>
<sequence length="473" mass="50530">MIEGLYLILDTDVPDLEQRLKAALRGGTRIVQYRDKNRPPEQQRQLAIQLRQLCHEAGALFIINDHPQLALDCEADGVHLGQGDLSVNKARQLLGPERLIGISTRTVEEALKAEAQGADYIGLGSMYPTSSKDDAVLVGVERLHLVRKAVRIPLVAIGGITRDRAGELIDAGADSLAVISAVFRADDPALAAREFSLQFNRRKPFPRGRVLSIAGSDSGGGAGIQADLKTTTLLGGYGACAITALTAQNTLGVRGIHPAPADFVVEQISAVLEDIGADTLKTGMLFSPEIVSAVADAIRQYTLPAVVDPVMVAKGGATLLEQAAVEAVRERLLPETYLLTPNLPEAETLCGLAVRNVDEMERAAQRLHEMGARHVLVKGGHLEGEALDVLLADGEIHHLRAPRIDTRNTHGTGCTYAAAIATFLAQGLPLGEAVGAGKKFITRAIETAIPLGSGHGPVNHWQAAWDRHLEHRP</sequence>
<keyword evidence="5" id="KW-0547">Nucleotide-binding</keyword>
<evidence type="ECO:0000256" key="1">
    <source>
        <dbReference type="ARBA" id="ARBA00003814"/>
    </source>
</evidence>
<dbReference type="GO" id="GO:0008902">
    <property type="term" value="F:hydroxymethylpyrimidine kinase activity"/>
    <property type="evidence" value="ECO:0007669"/>
    <property type="project" value="TreeGrafter"/>
</dbReference>
<dbReference type="HOGENOM" id="CLU_020520_5_1_7"/>
<dbReference type="GO" id="GO:0005524">
    <property type="term" value="F:ATP binding"/>
    <property type="evidence" value="ECO:0007669"/>
    <property type="project" value="UniProtKB-KW"/>
</dbReference>
<dbReference type="Gene3D" id="3.40.1190.20">
    <property type="match status" value="1"/>
</dbReference>
<evidence type="ECO:0000256" key="2">
    <source>
        <dbReference type="ARBA" id="ARBA00005165"/>
    </source>
</evidence>
<evidence type="ECO:0000256" key="10">
    <source>
        <dbReference type="ARBA" id="ARBA00023268"/>
    </source>
</evidence>
<dbReference type="GO" id="GO:0000287">
    <property type="term" value="F:magnesium ion binding"/>
    <property type="evidence" value="ECO:0007669"/>
    <property type="project" value="UniProtKB-UniRule"/>
</dbReference>
<proteinExistence type="inferred from homology"/>
<evidence type="ECO:0000256" key="14">
    <source>
        <dbReference type="HAMAP-Rule" id="MF_00097"/>
    </source>
</evidence>
<dbReference type="UniPathway" id="UPA00060">
    <property type="reaction ID" value="UER00138"/>
</dbReference>
<dbReference type="PANTHER" id="PTHR20858:SF17">
    <property type="entry name" value="HYDROXYMETHYLPYRIMIDINE_PHOSPHOMETHYLPYRIMIDINE KINASE THI20-RELATED"/>
    <property type="match status" value="1"/>
</dbReference>
<reference evidence="17 18" key="1">
    <citation type="journal article" date="2015" name="Genome Announc.">
        <title>Genomes of Geoalkalibacter ferrihydriticus Z-0531T and Geoalkalibacter subterraneus Red1T, Two Haloalkaliphilic Metal-Reducing Deltaproteobacteria.</title>
        <authorList>
            <person name="Badalamenti J.P."/>
            <person name="Krajmalnik-Brown R."/>
            <person name="Torres C.I."/>
            <person name="Bond D.R."/>
        </authorList>
    </citation>
    <scope>NUCLEOTIDE SEQUENCE [LARGE SCALE GENOMIC DNA]</scope>
    <source>
        <strain evidence="17 18">Red1</strain>
    </source>
</reference>
<feature type="domain" description="Thiamine phosphate synthase/TenI" evidence="15">
    <location>
        <begin position="5"/>
        <end position="182"/>
    </location>
</feature>
<feature type="binding site" evidence="14">
    <location>
        <position position="65"/>
    </location>
    <ligand>
        <name>Mg(2+)</name>
        <dbReference type="ChEBI" id="CHEBI:18420"/>
    </ligand>
</feature>
<dbReference type="PANTHER" id="PTHR20858">
    <property type="entry name" value="PHOSPHOMETHYLPYRIMIDINE KINASE"/>
    <property type="match status" value="1"/>
</dbReference>
<dbReference type="NCBIfam" id="TIGR00097">
    <property type="entry name" value="HMP-P_kinase"/>
    <property type="match status" value="1"/>
</dbReference>
<evidence type="ECO:0000256" key="3">
    <source>
        <dbReference type="ARBA" id="ARBA00022679"/>
    </source>
</evidence>
<feature type="domain" description="Pyridoxamine kinase/Phosphomethylpyrimidine kinase" evidence="16">
    <location>
        <begin position="217"/>
        <end position="459"/>
    </location>
</feature>
<dbReference type="InterPro" id="IPR029056">
    <property type="entry name" value="Ribokinase-like"/>
</dbReference>
<keyword evidence="7" id="KW-0067">ATP-binding</keyword>
<comment type="similarity">
    <text evidence="14">Belongs to the thiamine-phosphate synthase family.</text>
</comment>
<name>A0A0B5FT44_9BACT</name>